<dbReference type="RefSeq" id="WP_323574584.1">
    <property type="nucleotide sequence ID" value="NZ_JAYGJQ010000001.1"/>
</dbReference>
<evidence type="ECO:0000313" key="2">
    <source>
        <dbReference type="Proteomes" id="UP001302274"/>
    </source>
</evidence>
<keyword evidence="2" id="KW-1185">Reference proteome</keyword>
<dbReference type="Proteomes" id="UP001302274">
    <property type="component" value="Unassembled WGS sequence"/>
</dbReference>
<name>A0ABU5VTX1_9BACT</name>
<evidence type="ECO:0000313" key="1">
    <source>
        <dbReference type="EMBL" id="MEA9355095.1"/>
    </source>
</evidence>
<protein>
    <submittedName>
        <fullName evidence="1">Uncharacterized protein</fullName>
    </submittedName>
</protein>
<proteinExistence type="predicted"/>
<organism evidence="1 2">
    <name type="scientific">Bacteriovorax antarcticus</name>
    <dbReference type="NCBI Taxonomy" id="3088717"/>
    <lineage>
        <taxon>Bacteria</taxon>
        <taxon>Pseudomonadati</taxon>
        <taxon>Bdellovibrionota</taxon>
        <taxon>Bacteriovoracia</taxon>
        <taxon>Bacteriovoracales</taxon>
        <taxon>Bacteriovoracaceae</taxon>
        <taxon>Bacteriovorax</taxon>
    </lineage>
</organism>
<gene>
    <name evidence="1" type="ORF">SHI21_02730</name>
</gene>
<accession>A0ABU5VTX1</accession>
<dbReference type="EMBL" id="JAYGJQ010000001">
    <property type="protein sequence ID" value="MEA9355095.1"/>
    <property type="molecule type" value="Genomic_DNA"/>
</dbReference>
<comment type="caution">
    <text evidence="1">The sequence shown here is derived from an EMBL/GenBank/DDBJ whole genome shotgun (WGS) entry which is preliminary data.</text>
</comment>
<reference evidence="1 2" key="1">
    <citation type="submission" date="2023-11" db="EMBL/GenBank/DDBJ databases">
        <title>A Novel Polar Bacteriovorax (B. antarcticus) Isolated from the Biocrust in Antarctica.</title>
        <authorList>
            <person name="Mun W."/>
            <person name="Choi S.Y."/>
            <person name="Mitchell R.J."/>
        </authorList>
    </citation>
    <scope>NUCLEOTIDE SEQUENCE [LARGE SCALE GENOMIC DNA]</scope>
    <source>
        <strain evidence="1 2">PP10</strain>
    </source>
</reference>
<sequence>MKALIFTSLCTVILGTQANASELNYQYISESLQAINSDVYMSLSKSEIDSMIKNENAYGHDDAVMVASRPQAQQLTDKEAQCVADSLQAYNSDIYMQLTKAEVTAMLNDAKAFGHDDAVDAAKRCNVL</sequence>